<dbReference type="PANTHER" id="PTHR45138">
    <property type="entry name" value="REGULATORY COMPONENTS OF SENSORY TRANSDUCTION SYSTEM"/>
    <property type="match status" value="1"/>
</dbReference>
<dbReference type="EC" id="2.7.7.65" evidence="2"/>
<evidence type="ECO:0000256" key="2">
    <source>
        <dbReference type="ARBA" id="ARBA00012528"/>
    </source>
</evidence>
<evidence type="ECO:0000256" key="1">
    <source>
        <dbReference type="ARBA" id="ARBA00001946"/>
    </source>
</evidence>
<keyword evidence="6" id="KW-1185">Reference proteome</keyword>
<dbReference type="EMBL" id="CP003837">
    <property type="protein sequence ID" value="AGH42801.1"/>
    <property type="molecule type" value="Genomic_DNA"/>
</dbReference>
<dbReference type="HOGENOM" id="CLU_000445_11_16_6"/>
<dbReference type="RefSeq" id="WP_015430377.1">
    <property type="nucleotide sequence ID" value="NC_020514.1"/>
</dbReference>
<dbReference type="InterPro" id="IPR043128">
    <property type="entry name" value="Rev_trsase/Diguanyl_cyclase"/>
</dbReference>
<dbReference type="SMART" id="SM00267">
    <property type="entry name" value="GGDEF"/>
    <property type="match status" value="1"/>
</dbReference>
<dbReference type="GO" id="GO:0005886">
    <property type="term" value="C:plasma membrane"/>
    <property type="evidence" value="ECO:0007669"/>
    <property type="project" value="TreeGrafter"/>
</dbReference>
<dbReference type="STRING" id="1129794.C427_0691"/>
<evidence type="ECO:0000259" key="4">
    <source>
        <dbReference type="PROSITE" id="PS50887"/>
    </source>
</evidence>
<dbReference type="GO" id="GO:0052621">
    <property type="term" value="F:diguanylate cyclase activity"/>
    <property type="evidence" value="ECO:0007669"/>
    <property type="project" value="UniProtKB-EC"/>
</dbReference>
<dbReference type="SUPFAM" id="SSF55073">
    <property type="entry name" value="Nucleotide cyclase"/>
    <property type="match status" value="1"/>
</dbReference>
<dbReference type="PATRIC" id="fig|1129794.4.peg.683"/>
<dbReference type="PANTHER" id="PTHR45138:SF9">
    <property type="entry name" value="DIGUANYLATE CYCLASE DGCM-RELATED"/>
    <property type="match status" value="1"/>
</dbReference>
<name>M4RGV4_9ALTE</name>
<dbReference type="Gene3D" id="3.30.70.270">
    <property type="match status" value="1"/>
</dbReference>
<feature type="domain" description="GGDEF" evidence="4">
    <location>
        <begin position="88"/>
        <end position="218"/>
    </location>
</feature>
<dbReference type="InterPro" id="IPR029787">
    <property type="entry name" value="Nucleotide_cyclase"/>
</dbReference>
<protein>
    <recommendedName>
        <fullName evidence="2">diguanylate cyclase</fullName>
        <ecNumber evidence="2">2.7.7.65</ecNumber>
    </recommendedName>
</protein>
<dbReference type="GO" id="GO:0043709">
    <property type="term" value="P:cell adhesion involved in single-species biofilm formation"/>
    <property type="evidence" value="ECO:0007669"/>
    <property type="project" value="TreeGrafter"/>
</dbReference>
<gene>
    <name evidence="5" type="ORF">C427_0691</name>
</gene>
<dbReference type="AlphaFoldDB" id="M4RGV4"/>
<dbReference type="NCBIfam" id="TIGR00254">
    <property type="entry name" value="GGDEF"/>
    <property type="match status" value="1"/>
</dbReference>
<dbReference type="KEGG" id="gps:C427_0691"/>
<dbReference type="eggNOG" id="COG3706">
    <property type="taxonomic scope" value="Bacteria"/>
</dbReference>
<accession>M4RGV4</accession>
<dbReference type="PROSITE" id="PS50887">
    <property type="entry name" value="GGDEF"/>
    <property type="match status" value="1"/>
</dbReference>
<proteinExistence type="predicted"/>
<evidence type="ECO:0000256" key="3">
    <source>
        <dbReference type="ARBA" id="ARBA00034247"/>
    </source>
</evidence>
<evidence type="ECO:0000313" key="5">
    <source>
        <dbReference type="EMBL" id="AGH42801.1"/>
    </source>
</evidence>
<dbReference type="Pfam" id="PF00990">
    <property type="entry name" value="GGDEF"/>
    <property type="match status" value="1"/>
</dbReference>
<sequence>MGLWILELKRVCKILQLPLSLSCTPPIFFEVSAHSAYKTIQEIREKEKIHLIELEKLSVIDQLTGLRNRRYLDDNFEIERQKIKRNNQKLCLIMIDIDLFKRINDEYGHQMGDTVLQEFLILLQKNIRVTDLLSRWGGEEFIILLPETSLENAINLAKKIHTAINAFSFANIGKLTASFGVSKVDPNTNSNMESLYQVDKALYQAKNQGRNRIVAYKNNE</sequence>
<dbReference type="FunFam" id="3.30.70.270:FF:000001">
    <property type="entry name" value="Diguanylate cyclase domain protein"/>
    <property type="match status" value="1"/>
</dbReference>
<dbReference type="OrthoDB" id="9812260at2"/>
<dbReference type="Proteomes" id="UP000011864">
    <property type="component" value="Chromosome"/>
</dbReference>
<dbReference type="CDD" id="cd01949">
    <property type="entry name" value="GGDEF"/>
    <property type="match status" value="1"/>
</dbReference>
<reference evidence="5 6" key="1">
    <citation type="journal article" date="2013" name="Genome Announc.">
        <title>Complete Genome Sequence of Glaciecola psychrophila Strain 170T.</title>
        <authorList>
            <person name="Yin J."/>
            <person name="Chen J."/>
            <person name="Liu G."/>
            <person name="Yu Y."/>
            <person name="Song L."/>
            <person name="Wang X."/>
            <person name="Qu X."/>
        </authorList>
    </citation>
    <scope>NUCLEOTIDE SEQUENCE [LARGE SCALE GENOMIC DNA]</scope>
    <source>
        <strain evidence="5 6">170</strain>
    </source>
</reference>
<dbReference type="InterPro" id="IPR050469">
    <property type="entry name" value="Diguanylate_Cyclase"/>
</dbReference>
<evidence type="ECO:0000313" key="6">
    <source>
        <dbReference type="Proteomes" id="UP000011864"/>
    </source>
</evidence>
<organism evidence="5 6">
    <name type="scientific">Paraglaciecola psychrophila 170</name>
    <dbReference type="NCBI Taxonomy" id="1129794"/>
    <lineage>
        <taxon>Bacteria</taxon>
        <taxon>Pseudomonadati</taxon>
        <taxon>Pseudomonadota</taxon>
        <taxon>Gammaproteobacteria</taxon>
        <taxon>Alteromonadales</taxon>
        <taxon>Alteromonadaceae</taxon>
        <taxon>Paraglaciecola</taxon>
    </lineage>
</organism>
<dbReference type="GO" id="GO:1902201">
    <property type="term" value="P:negative regulation of bacterial-type flagellum-dependent cell motility"/>
    <property type="evidence" value="ECO:0007669"/>
    <property type="project" value="TreeGrafter"/>
</dbReference>
<comment type="cofactor">
    <cofactor evidence="1">
        <name>Mg(2+)</name>
        <dbReference type="ChEBI" id="CHEBI:18420"/>
    </cofactor>
</comment>
<comment type="catalytic activity">
    <reaction evidence="3">
        <text>2 GTP = 3',3'-c-di-GMP + 2 diphosphate</text>
        <dbReference type="Rhea" id="RHEA:24898"/>
        <dbReference type="ChEBI" id="CHEBI:33019"/>
        <dbReference type="ChEBI" id="CHEBI:37565"/>
        <dbReference type="ChEBI" id="CHEBI:58805"/>
        <dbReference type="EC" id="2.7.7.65"/>
    </reaction>
</comment>
<dbReference type="InterPro" id="IPR000160">
    <property type="entry name" value="GGDEF_dom"/>
</dbReference>